<dbReference type="InterPro" id="IPR011009">
    <property type="entry name" value="Kinase-like_dom_sf"/>
</dbReference>
<evidence type="ECO:0000256" key="11">
    <source>
        <dbReference type="RuleBase" id="RU000308"/>
    </source>
</evidence>
<dbReference type="PROSITE" id="PS50132">
    <property type="entry name" value="RGS"/>
    <property type="match status" value="1"/>
</dbReference>
<dbReference type="PANTHER" id="PTHR24355:SF18">
    <property type="entry name" value="G PROTEIN-COUPLED RECEPTOR KINASE"/>
    <property type="match status" value="1"/>
</dbReference>
<sequence>MADLEAVLADVSYLMAMEKSKSTPAARASKKIILPEPSIRSVMQKYLEERDELTFDKIFNQKIGFLLFKDFCMNEIDEAVPQLKFYEEIKDYEKLDSEEERLSRSRQIYDGYIMKELLSCSHVRAPLDPSTLRHRCALGQAQAGTQSSHLPFSKKAVDHVQSHLAKKQVPPTLFQVKNKTTHTSFNVFIKVFDKFTRFCQWKNVELNIHLTMNDFSVHRIIGRGGFGEVYGCRKADTGKMYAMKCLDKKRIKMKQGETLALNERIMLSLVSTGDCPFIVCMTYAFHTPDKLCFILDLMNGGDLHYHLSQHGVFSEKEMRFYAAEIILGLEHMHNRFVVYRDLKPANILLDEHGHVRISDLGLACDFSKKKPHASVGTHGYMAPEVLQKGTAYDSSADWFSLGCMLFKLLRGHSPFRQHKTKDKHEIDRMTLTMNVELPDSFTAELKDLLEGLLQRDVSKRLGCQGRGAPEVKEHQFFKGIDWQQVYLQKYSPPLIPPRGEVNAADAFDIGSFDEEDTKGIKLLDSDQELYKNFPLVISERWQQEVAETVYEAVNSDTDKNEARKRAKNKQLGHEEDYALGKDCIMHGYMLKLGNPFLTQWQRRYFYLFPNRVEWRGEGESRQNLLTMEQIVTVEETQIKDKKCILLRIKGGKQFVLQCESDPEFVQWKKELTEAFTEAQKLLRRAPKVIGKGRAGVVELSKPPLTHRNSNGL</sequence>
<keyword evidence="4 10" id="KW-0547">Nucleotide-binding</keyword>
<dbReference type="PROSITE" id="PS50003">
    <property type="entry name" value="PH_DOMAIN"/>
    <property type="match status" value="1"/>
</dbReference>
<dbReference type="GO" id="GO:0004703">
    <property type="term" value="F:G protein-coupled receptor kinase activity"/>
    <property type="evidence" value="ECO:0007669"/>
    <property type="project" value="InterPro"/>
</dbReference>
<dbReference type="InParanoid" id="A0A671XWZ7"/>
<dbReference type="SMART" id="SM00233">
    <property type="entry name" value="PH"/>
    <property type="match status" value="1"/>
</dbReference>
<dbReference type="PRINTS" id="PR00717">
    <property type="entry name" value="GPCRKINASE"/>
</dbReference>
<dbReference type="GO" id="GO:0008016">
    <property type="term" value="P:regulation of heart contraction"/>
    <property type="evidence" value="ECO:0007669"/>
    <property type="project" value="Ensembl"/>
</dbReference>
<dbReference type="GO" id="GO:0055001">
    <property type="term" value="P:muscle cell development"/>
    <property type="evidence" value="ECO:0007669"/>
    <property type="project" value="Ensembl"/>
</dbReference>
<keyword evidence="3 11" id="KW-0808">Transferase</keyword>
<comment type="catalytic activity">
    <reaction evidence="8">
        <text>[beta-adrenergic receptor] + ATP = [beta-adrenergic receptor]-phosphate + ADP + H(+)</text>
        <dbReference type="Rhea" id="RHEA:19429"/>
        <dbReference type="Rhea" id="RHEA-COMP:11222"/>
        <dbReference type="Rhea" id="RHEA-COMP:11223"/>
        <dbReference type="ChEBI" id="CHEBI:15378"/>
        <dbReference type="ChEBI" id="CHEBI:30616"/>
        <dbReference type="ChEBI" id="CHEBI:43176"/>
        <dbReference type="ChEBI" id="CHEBI:68546"/>
        <dbReference type="ChEBI" id="CHEBI:456216"/>
        <dbReference type="EC" id="2.7.11.15"/>
    </reaction>
    <physiologicalReaction direction="left-to-right" evidence="8">
        <dbReference type="Rhea" id="RHEA:19430"/>
    </physiologicalReaction>
</comment>
<dbReference type="InterPro" id="IPR036305">
    <property type="entry name" value="RGS_sf"/>
</dbReference>
<dbReference type="Pfam" id="PF00069">
    <property type="entry name" value="Pkinase"/>
    <property type="match status" value="1"/>
</dbReference>
<organism evidence="16 17">
    <name type="scientific">Sparus aurata</name>
    <name type="common">Gilthead sea bream</name>
    <dbReference type="NCBI Taxonomy" id="8175"/>
    <lineage>
        <taxon>Eukaryota</taxon>
        <taxon>Metazoa</taxon>
        <taxon>Chordata</taxon>
        <taxon>Craniata</taxon>
        <taxon>Vertebrata</taxon>
        <taxon>Euteleostomi</taxon>
        <taxon>Actinopterygii</taxon>
        <taxon>Neopterygii</taxon>
        <taxon>Teleostei</taxon>
        <taxon>Neoteleostei</taxon>
        <taxon>Acanthomorphata</taxon>
        <taxon>Eupercaria</taxon>
        <taxon>Spariformes</taxon>
        <taxon>Sparidae</taxon>
        <taxon>Sparus</taxon>
    </lineage>
</organism>
<dbReference type="GO" id="GO:0047696">
    <property type="term" value="F:beta-adrenergic receptor kinase activity"/>
    <property type="evidence" value="ECO:0007669"/>
    <property type="project" value="UniProtKB-EC"/>
</dbReference>
<dbReference type="CDD" id="cd01240">
    <property type="entry name" value="PH_GRK2_subgroup"/>
    <property type="match status" value="1"/>
</dbReference>
<dbReference type="SUPFAM" id="SSF50729">
    <property type="entry name" value="PH domain-like"/>
    <property type="match status" value="1"/>
</dbReference>
<dbReference type="GO" id="GO:0007186">
    <property type="term" value="P:G protein-coupled receptor signaling pathway"/>
    <property type="evidence" value="ECO:0007669"/>
    <property type="project" value="TreeGrafter"/>
</dbReference>
<dbReference type="FunFam" id="1.10.510.10:FF:000118">
    <property type="entry name" value="G protein-coupled receptor kinase"/>
    <property type="match status" value="1"/>
</dbReference>
<dbReference type="SMART" id="SM00220">
    <property type="entry name" value="S_TKc"/>
    <property type="match status" value="1"/>
</dbReference>
<dbReference type="GO" id="GO:0005524">
    <property type="term" value="F:ATP binding"/>
    <property type="evidence" value="ECO:0007669"/>
    <property type="project" value="UniProtKB-UniRule"/>
</dbReference>
<dbReference type="InterPro" id="IPR000239">
    <property type="entry name" value="GPCR_kinase"/>
</dbReference>
<evidence type="ECO:0000259" key="14">
    <source>
        <dbReference type="PROSITE" id="PS50132"/>
    </source>
</evidence>
<evidence type="ECO:0000256" key="8">
    <source>
        <dbReference type="ARBA" id="ARBA00036224"/>
    </source>
</evidence>
<dbReference type="PROSITE" id="PS51285">
    <property type="entry name" value="AGC_KINASE_CTER"/>
    <property type="match status" value="1"/>
</dbReference>
<comment type="similarity">
    <text evidence="1 11">Belongs to the protein kinase superfamily. AGC Ser/Thr protein kinase family. GPRK subfamily.</text>
</comment>
<dbReference type="Gene3D" id="1.10.167.10">
    <property type="entry name" value="Regulator of G-protein Signalling 4, domain 2"/>
    <property type="match status" value="1"/>
</dbReference>
<reference evidence="16" key="1">
    <citation type="submission" date="2021-04" db="EMBL/GenBank/DDBJ databases">
        <authorList>
            <consortium name="Wellcome Sanger Institute Data Sharing"/>
        </authorList>
    </citation>
    <scope>NUCLEOTIDE SEQUENCE [LARGE SCALE GENOMIC DNA]</scope>
</reference>
<dbReference type="InterPro" id="IPR016137">
    <property type="entry name" value="RGS"/>
</dbReference>
<dbReference type="Ensembl" id="ENSSAUT00010058553.1">
    <property type="protein sequence ID" value="ENSSAUP00010055734.1"/>
    <property type="gene ID" value="ENSSAUG00010022023.1"/>
</dbReference>
<feature type="domain" description="Protein kinase" evidence="13">
    <location>
        <begin position="215"/>
        <end position="477"/>
    </location>
</feature>
<feature type="active site" description="Proton acceptor" evidence="9">
    <location>
        <position position="341"/>
    </location>
</feature>
<dbReference type="GO" id="GO:0001664">
    <property type="term" value="F:G protein-coupled receptor binding"/>
    <property type="evidence" value="ECO:0007669"/>
    <property type="project" value="TreeGrafter"/>
</dbReference>
<dbReference type="FunCoup" id="A0A671XWZ7">
    <property type="interactions" value="536"/>
</dbReference>
<evidence type="ECO:0000256" key="6">
    <source>
        <dbReference type="ARBA" id="ARBA00022840"/>
    </source>
</evidence>
<gene>
    <name evidence="16" type="primary">GRK3</name>
    <name evidence="16" type="synonym">grk3</name>
</gene>
<name>A0A671XWZ7_SPAAU</name>
<dbReference type="Pfam" id="PF00615">
    <property type="entry name" value="RGS"/>
    <property type="match status" value="1"/>
</dbReference>
<comment type="subcellular location">
    <subcellularLocation>
        <location evidence="7">Presynapse</location>
    </subcellularLocation>
</comment>
<keyword evidence="6 10" id="KW-0067">ATP-binding</keyword>
<evidence type="ECO:0000256" key="10">
    <source>
        <dbReference type="PROSITE-ProRule" id="PRU10141"/>
    </source>
</evidence>
<dbReference type="SMART" id="SM00133">
    <property type="entry name" value="S_TK_X"/>
    <property type="match status" value="1"/>
</dbReference>
<dbReference type="InterPro" id="IPR000719">
    <property type="entry name" value="Prot_kinase_dom"/>
</dbReference>
<evidence type="ECO:0000313" key="16">
    <source>
        <dbReference type="Ensembl" id="ENSSAUP00010055734.1"/>
    </source>
</evidence>
<dbReference type="SUPFAM" id="SSF56112">
    <property type="entry name" value="Protein kinase-like (PK-like)"/>
    <property type="match status" value="1"/>
</dbReference>
<reference evidence="16" key="3">
    <citation type="submission" date="2025-09" db="UniProtKB">
        <authorList>
            <consortium name="Ensembl"/>
        </authorList>
    </citation>
    <scope>IDENTIFICATION</scope>
</reference>
<dbReference type="SMART" id="SM00315">
    <property type="entry name" value="RGS"/>
    <property type="match status" value="1"/>
</dbReference>
<evidence type="ECO:0000313" key="17">
    <source>
        <dbReference type="Proteomes" id="UP000472265"/>
    </source>
</evidence>
<dbReference type="PROSITE" id="PS00107">
    <property type="entry name" value="PROTEIN_KINASE_ATP"/>
    <property type="match status" value="1"/>
</dbReference>
<feature type="domain" description="RGS" evidence="14">
    <location>
        <begin position="54"/>
        <end position="175"/>
    </location>
</feature>
<feature type="domain" description="PH" evidence="12">
    <location>
        <begin position="582"/>
        <end position="676"/>
    </location>
</feature>
<evidence type="ECO:0000256" key="3">
    <source>
        <dbReference type="ARBA" id="ARBA00022679"/>
    </source>
</evidence>
<dbReference type="InterPro" id="IPR008271">
    <property type="entry name" value="Ser/Thr_kinase_AS"/>
</dbReference>
<protein>
    <recommendedName>
        <fullName evidence="11">G protein-coupled receptor kinase</fullName>
        <ecNumber evidence="11">2.7.11.-</ecNumber>
    </recommendedName>
</protein>
<evidence type="ECO:0000259" key="12">
    <source>
        <dbReference type="PROSITE" id="PS50003"/>
    </source>
</evidence>
<evidence type="ECO:0000256" key="2">
    <source>
        <dbReference type="ARBA" id="ARBA00022527"/>
    </source>
</evidence>
<feature type="domain" description="AGC-kinase C-terminal" evidence="15">
    <location>
        <begin position="478"/>
        <end position="545"/>
    </location>
</feature>
<evidence type="ECO:0000256" key="9">
    <source>
        <dbReference type="PIRSR" id="PIRSR600239-51"/>
    </source>
</evidence>
<dbReference type="PROSITE" id="PS00108">
    <property type="entry name" value="PROTEIN_KINASE_ST"/>
    <property type="match status" value="1"/>
</dbReference>
<dbReference type="PROSITE" id="PS50011">
    <property type="entry name" value="PROTEIN_KINASE_DOM"/>
    <property type="match status" value="1"/>
</dbReference>
<dbReference type="FunFam" id="2.30.29.30:FF:000084">
    <property type="entry name" value="G protein-coupled receptor kinase"/>
    <property type="match status" value="1"/>
</dbReference>
<dbReference type="InterPro" id="IPR001849">
    <property type="entry name" value="PH_domain"/>
</dbReference>
<proteinExistence type="inferred from homology"/>
<dbReference type="InterPro" id="IPR044926">
    <property type="entry name" value="RGS_subdomain_2"/>
</dbReference>
<keyword evidence="2 11" id="KW-0723">Serine/threonine-protein kinase</keyword>
<dbReference type="Pfam" id="PF00169">
    <property type="entry name" value="PH"/>
    <property type="match status" value="1"/>
</dbReference>
<dbReference type="Gene3D" id="1.10.510.10">
    <property type="entry name" value="Transferase(Phosphotransferase) domain 1"/>
    <property type="match status" value="1"/>
</dbReference>
<evidence type="ECO:0000256" key="5">
    <source>
        <dbReference type="ARBA" id="ARBA00022777"/>
    </source>
</evidence>
<feature type="binding site" evidence="10">
    <location>
        <position position="244"/>
    </location>
    <ligand>
        <name>ATP</name>
        <dbReference type="ChEBI" id="CHEBI:30616"/>
    </ligand>
</feature>
<accession>A0A671XWZ7</accession>
<dbReference type="GO" id="GO:0007224">
    <property type="term" value="P:smoothened signaling pathway"/>
    <property type="evidence" value="ECO:0007669"/>
    <property type="project" value="Ensembl"/>
</dbReference>
<reference evidence="16" key="2">
    <citation type="submission" date="2025-08" db="UniProtKB">
        <authorList>
            <consortium name="Ensembl"/>
        </authorList>
    </citation>
    <scope>IDENTIFICATION</scope>
</reference>
<dbReference type="AlphaFoldDB" id="A0A671XWZ7"/>
<evidence type="ECO:0000256" key="4">
    <source>
        <dbReference type="ARBA" id="ARBA00022741"/>
    </source>
</evidence>
<evidence type="ECO:0000256" key="7">
    <source>
        <dbReference type="ARBA" id="ARBA00034106"/>
    </source>
</evidence>
<dbReference type="PANTHER" id="PTHR24355">
    <property type="entry name" value="G PROTEIN-COUPLED RECEPTOR KINASE/RIBOSOMAL PROTEIN S6 KINASE"/>
    <property type="match status" value="1"/>
</dbReference>
<dbReference type="InterPro" id="IPR011993">
    <property type="entry name" value="PH-like_dom_sf"/>
</dbReference>
<dbReference type="SUPFAM" id="SSF48097">
    <property type="entry name" value="Regulator of G-protein signaling, RGS"/>
    <property type="match status" value="1"/>
</dbReference>
<dbReference type="GO" id="GO:0098793">
    <property type="term" value="C:presynapse"/>
    <property type="evidence" value="ECO:0007669"/>
    <property type="project" value="UniProtKB-SubCell"/>
</dbReference>
<dbReference type="GO" id="GO:0009966">
    <property type="term" value="P:regulation of signal transduction"/>
    <property type="evidence" value="ECO:0007669"/>
    <property type="project" value="TreeGrafter"/>
</dbReference>
<dbReference type="Gene3D" id="2.30.29.30">
    <property type="entry name" value="Pleckstrin-homology domain (PH domain)/Phosphotyrosine-binding domain (PTB)"/>
    <property type="match status" value="1"/>
</dbReference>
<dbReference type="GO" id="GO:0003315">
    <property type="term" value="P:heart rudiment formation"/>
    <property type="evidence" value="ECO:0007669"/>
    <property type="project" value="Ensembl"/>
</dbReference>
<dbReference type="GO" id="GO:0043009">
    <property type="term" value="P:chordate embryonic development"/>
    <property type="evidence" value="ECO:0007669"/>
    <property type="project" value="Ensembl"/>
</dbReference>
<evidence type="ECO:0000259" key="13">
    <source>
        <dbReference type="PROSITE" id="PS50011"/>
    </source>
</evidence>
<dbReference type="FunFam" id="3.30.200.20:FF:000068">
    <property type="entry name" value="G protein-coupled receptor kinase"/>
    <property type="match status" value="1"/>
</dbReference>
<evidence type="ECO:0000256" key="1">
    <source>
        <dbReference type="ARBA" id="ARBA00009793"/>
    </source>
</evidence>
<dbReference type="Gene3D" id="3.30.200.20">
    <property type="entry name" value="Phosphorylase Kinase, domain 1"/>
    <property type="match status" value="1"/>
</dbReference>
<dbReference type="EC" id="2.7.11.-" evidence="11"/>
<dbReference type="Proteomes" id="UP000472265">
    <property type="component" value="Chromosome 12"/>
</dbReference>
<dbReference type="InterPro" id="IPR017441">
    <property type="entry name" value="Protein_kinase_ATP_BS"/>
</dbReference>
<dbReference type="InterPro" id="IPR000961">
    <property type="entry name" value="AGC-kinase_C"/>
</dbReference>
<evidence type="ECO:0000259" key="15">
    <source>
        <dbReference type="PROSITE" id="PS51285"/>
    </source>
</evidence>
<keyword evidence="5 11" id="KW-0418">Kinase</keyword>
<dbReference type="GeneTree" id="ENSGT00940000157699"/>
<keyword evidence="17" id="KW-1185">Reference proteome</keyword>